<dbReference type="RefSeq" id="WP_324275359.1">
    <property type="nucleotide sequence ID" value="NZ_CP141261.1"/>
</dbReference>
<reference evidence="3 4" key="1">
    <citation type="submission" date="2023-12" db="EMBL/GenBank/DDBJ databases">
        <title>Blastococcus brunescens sp. nov., an actonobacterium isolated from sandstone collected in sahara desert.</title>
        <authorList>
            <person name="Gtari M."/>
            <person name="Ghodhbane F."/>
        </authorList>
    </citation>
    <scope>NUCLEOTIDE SEQUENCE [LARGE SCALE GENOMIC DNA]</scope>
    <source>
        <strain evidence="3 4">BMG 8361</strain>
    </source>
</reference>
<dbReference type="Proteomes" id="UP001324287">
    <property type="component" value="Chromosome"/>
</dbReference>
<evidence type="ECO:0000313" key="3">
    <source>
        <dbReference type="EMBL" id="WRL64029.1"/>
    </source>
</evidence>
<organism evidence="3 4">
    <name type="scientific">Blastococcus brunescens</name>
    <dbReference type="NCBI Taxonomy" id="1564165"/>
    <lineage>
        <taxon>Bacteria</taxon>
        <taxon>Bacillati</taxon>
        <taxon>Actinomycetota</taxon>
        <taxon>Actinomycetes</taxon>
        <taxon>Geodermatophilales</taxon>
        <taxon>Geodermatophilaceae</taxon>
        <taxon>Blastococcus</taxon>
    </lineage>
</organism>
<dbReference type="Pfam" id="PF00196">
    <property type="entry name" value="GerE"/>
    <property type="match status" value="1"/>
</dbReference>
<name>A0ABZ1AZQ4_9ACTN</name>
<dbReference type="PRINTS" id="PR00038">
    <property type="entry name" value="HTHLUXR"/>
</dbReference>
<evidence type="ECO:0000259" key="2">
    <source>
        <dbReference type="PROSITE" id="PS00622"/>
    </source>
</evidence>
<gene>
    <name evidence="3" type="ORF">U6N30_31315</name>
</gene>
<dbReference type="Gene3D" id="1.10.10.10">
    <property type="entry name" value="Winged helix-like DNA-binding domain superfamily/Winged helix DNA-binding domain"/>
    <property type="match status" value="1"/>
</dbReference>
<feature type="compositionally biased region" description="Low complexity" evidence="1">
    <location>
        <begin position="66"/>
        <end position="84"/>
    </location>
</feature>
<dbReference type="InterPro" id="IPR036388">
    <property type="entry name" value="WH-like_DNA-bd_sf"/>
</dbReference>
<feature type="region of interest" description="Disordered" evidence="1">
    <location>
        <begin position="33"/>
        <end position="85"/>
    </location>
</feature>
<dbReference type="EMBL" id="CP141261">
    <property type="protein sequence ID" value="WRL64029.1"/>
    <property type="molecule type" value="Genomic_DNA"/>
</dbReference>
<protein>
    <submittedName>
        <fullName evidence="3">LuxR C-terminal-related transcriptional regulator</fullName>
    </submittedName>
</protein>
<feature type="domain" description="HTH luxR-type" evidence="2">
    <location>
        <begin position="4"/>
        <end position="31"/>
    </location>
</feature>
<evidence type="ECO:0000256" key="1">
    <source>
        <dbReference type="SAM" id="MobiDB-lite"/>
    </source>
</evidence>
<evidence type="ECO:0000313" key="4">
    <source>
        <dbReference type="Proteomes" id="UP001324287"/>
    </source>
</evidence>
<dbReference type="PROSITE" id="PS00622">
    <property type="entry name" value="HTH_LUXR_1"/>
    <property type="match status" value="1"/>
</dbReference>
<dbReference type="InterPro" id="IPR016032">
    <property type="entry name" value="Sig_transdc_resp-reg_C-effctor"/>
</dbReference>
<sequence>MAFGATNGEIAERFVVSEATVKTHVGRVLAKTGPATACRPSSSPTGPAWCSRPTSCATPSRRADARSTSGASSASCGPSTSSTCRTPELCRALRHPASHRPRAPCRSGLHPWTRARQRSPALLGCVVTPGDGRR</sequence>
<keyword evidence="4" id="KW-1185">Reference proteome</keyword>
<dbReference type="SUPFAM" id="SSF46894">
    <property type="entry name" value="C-terminal effector domain of the bipartite response regulators"/>
    <property type="match status" value="1"/>
</dbReference>
<proteinExistence type="predicted"/>
<accession>A0ABZ1AZQ4</accession>
<dbReference type="InterPro" id="IPR000792">
    <property type="entry name" value="Tscrpt_reg_LuxR_C"/>
</dbReference>